<keyword evidence="2" id="KW-1185">Reference proteome</keyword>
<dbReference type="EMBL" id="JAQIBC010000010">
    <property type="protein sequence ID" value="MDM5264561.1"/>
    <property type="molecule type" value="Genomic_DNA"/>
</dbReference>
<evidence type="ECO:0000313" key="1">
    <source>
        <dbReference type="EMBL" id="MDM5264561.1"/>
    </source>
</evidence>
<reference evidence="1" key="1">
    <citation type="submission" date="2023-01" db="EMBL/GenBank/DDBJ databases">
        <title>Sulfurovum sp. XTW-4 genome assembly.</title>
        <authorList>
            <person name="Wang J."/>
        </authorList>
    </citation>
    <scope>NUCLEOTIDE SEQUENCE</scope>
    <source>
        <strain evidence="1">XTW-4</strain>
    </source>
</reference>
<dbReference type="RefSeq" id="WP_289402464.1">
    <property type="nucleotide sequence ID" value="NZ_JAQIBC010000010.1"/>
</dbReference>
<name>A0ABT7QU12_9BACT</name>
<protein>
    <submittedName>
        <fullName evidence="1">Uncharacterized protein</fullName>
    </submittedName>
</protein>
<gene>
    <name evidence="1" type="ORF">PF327_10185</name>
</gene>
<evidence type="ECO:0000313" key="2">
    <source>
        <dbReference type="Proteomes" id="UP001169066"/>
    </source>
</evidence>
<comment type="caution">
    <text evidence="1">The sequence shown here is derived from an EMBL/GenBank/DDBJ whole genome shotgun (WGS) entry which is preliminary data.</text>
</comment>
<accession>A0ABT7QU12</accession>
<dbReference type="Proteomes" id="UP001169066">
    <property type="component" value="Unassembled WGS sequence"/>
</dbReference>
<organism evidence="1 2">
    <name type="scientific">Sulfurovum xiamenensis</name>
    <dbReference type="NCBI Taxonomy" id="3019066"/>
    <lineage>
        <taxon>Bacteria</taxon>
        <taxon>Pseudomonadati</taxon>
        <taxon>Campylobacterota</taxon>
        <taxon>Epsilonproteobacteria</taxon>
        <taxon>Campylobacterales</taxon>
        <taxon>Sulfurovaceae</taxon>
        <taxon>Sulfurovum</taxon>
    </lineage>
</organism>
<sequence length="289" mass="34380">MKYVELSNSKNPIEKEFYWMNKLTPTTMDIDYILHMGWGQFIKAIHINVNKKICTSNKDKIADELLNEYPYQEINDLPSAIKYGGAIYMLEKTRNELRFHLFRKIFTQILFADKNKLIRFTKIHKEEYTSFLLSIAPYAINSTLEATTQIFRAGIYKLLEAKEEDYDLAMILSEIKYLWEYEHVSYTIDMFGNEYNNISSLPIRDRKKEHRKKEKFNKRKNEVLAFFKDYDISLDNIDEINNLEYKEDEFEFYQTALKATKKLLNDSLVSSYGTGKKRAEEISKILDYI</sequence>
<proteinExistence type="predicted"/>